<dbReference type="KEGG" id="ccan:109687693"/>
<dbReference type="GO" id="GO:0005737">
    <property type="term" value="C:cytoplasm"/>
    <property type="evidence" value="ECO:0007669"/>
    <property type="project" value="TreeGrafter"/>
</dbReference>
<dbReference type="OrthoDB" id="18896at2759"/>
<dbReference type="PANTHER" id="PTHR45653">
    <property type="entry name" value="DEDICATOR OF CYTOKINESIS"/>
    <property type="match status" value="1"/>
</dbReference>
<dbReference type="GO" id="GO:0016477">
    <property type="term" value="P:cell migration"/>
    <property type="evidence" value="ECO:0007669"/>
    <property type="project" value="TreeGrafter"/>
</dbReference>
<dbReference type="PROSITE" id="PS51651">
    <property type="entry name" value="DOCKER"/>
    <property type="match status" value="1"/>
</dbReference>
<comment type="similarity">
    <text evidence="1">Belongs to the DOCK family.</text>
</comment>
<proteinExistence type="inferred from homology"/>
<protein>
    <submittedName>
        <fullName evidence="3">Dedicator of cytokinesis protein 5-like</fullName>
    </submittedName>
</protein>
<evidence type="ECO:0000313" key="3">
    <source>
        <dbReference type="RefSeq" id="XP_020021270.1"/>
    </source>
</evidence>
<reference evidence="3" key="1">
    <citation type="submission" date="2025-08" db="UniProtKB">
        <authorList>
            <consortium name="RefSeq"/>
        </authorList>
    </citation>
    <scope>IDENTIFICATION</scope>
    <source>
        <tissue evidence="3">Leukocyte</tissue>
    </source>
</reference>
<dbReference type="InterPro" id="IPR026791">
    <property type="entry name" value="DOCK"/>
</dbReference>
<dbReference type="GO" id="GO:0031267">
    <property type="term" value="F:small GTPase binding"/>
    <property type="evidence" value="ECO:0007669"/>
    <property type="project" value="TreeGrafter"/>
</dbReference>
<sequence>MQCFTVKPVMSLPPGYKDKPVPEQILNYYRANEVQQFRYSRPFRKGEKDPDNEFATMWIERSTYTTAYTFPGILKWFEVKQISTEEISPLENAIETMELTNERISNCVQQHAWDRSLSVHPSPCCSTALWIQLSWGDSPTMKRLFLQKSTYRSILKTRRRWSCSSGRSATVCKELRMATLSMGPEPLQISRLFVAMRCSVGYFFF</sequence>
<accession>A0A8B7USP5</accession>
<name>A0A8B7USP5_CASCN</name>
<dbReference type="GO" id="GO:0007264">
    <property type="term" value="P:small GTPase-mediated signal transduction"/>
    <property type="evidence" value="ECO:0007669"/>
    <property type="project" value="InterPro"/>
</dbReference>
<gene>
    <name evidence="3" type="primary">LOC109687693</name>
</gene>
<dbReference type="GO" id="GO:0005085">
    <property type="term" value="F:guanyl-nucleotide exchange factor activity"/>
    <property type="evidence" value="ECO:0007669"/>
    <property type="project" value="InterPro"/>
</dbReference>
<dbReference type="RefSeq" id="XP_020021270.1">
    <property type="nucleotide sequence ID" value="XM_020165681.1"/>
</dbReference>
<evidence type="ECO:0000256" key="1">
    <source>
        <dbReference type="PROSITE-ProRule" id="PRU00984"/>
    </source>
</evidence>
<dbReference type="GO" id="GO:0005886">
    <property type="term" value="C:plasma membrane"/>
    <property type="evidence" value="ECO:0007669"/>
    <property type="project" value="TreeGrafter"/>
</dbReference>
<dbReference type="GO" id="GO:0007520">
    <property type="term" value="P:myoblast fusion"/>
    <property type="evidence" value="ECO:0007669"/>
    <property type="project" value="TreeGrafter"/>
</dbReference>
<dbReference type="Pfam" id="PF20422">
    <property type="entry name" value="DHR-2_Lobe_B"/>
    <property type="match status" value="1"/>
</dbReference>
<dbReference type="AlphaFoldDB" id="A0A8B7USP5"/>
<dbReference type="PANTHER" id="PTHR45653:SF3">
    <property type="entry name" value="DEDICATOR OF CYTOKINESIS PROTEIN 5"/>
    <property type="match status" value="1"/>
</dbReference>
<evidence type="ECO:0000259" key="2">
    <source>
        <dbReference type="PROSITE" id="PS51651"/>
    </source>
</evidence>
<feature type="domain" description="DOCKER" evidence="2">
    <location>
        <begin position="1"/>
        <end position="205"/>
    </location>
</feature>
<dbReference type="InterPro" id="IPR046770">
    <property type="entry name" value="DOCKER_Lobe_B"/>
</dbReference>
<dbReference type="InterPro" id="IPR027357">
    <property type="entry name" value="DOCKER_dom"/>
</dbReference>
<organism evidence="3">
    <name type="scientific">Castor canadensis</name>
    <name type="common">American beaver</name>
    <dbReference type="NCBI Taxonomy" id="51338"/>
    <lineage>
        <taxon>Eukaryota</taxon>
        <taxon>Metazoa</taxon>
        <taxon>Chordata</taxon>
        <taxon>Craniata</taxon>
        <taxon>Vertebrata</taxon>
        <taxon>Euteleostomi</taxon>
        <taxon>Mammalia</taxon>
        <taxon>Eutheria</taxon>
        <taxon>Euarchontoglires</taxon>
        <taxon>Glires</taxon>
        <taxon>Rodentia</taxon>
        <taxon>Castorimorpha</taxon>
        <taxon>Castoridae</taxon>
        <taxon>Castor</taxon>
    </lineage>
</organism>